<dbReference type="GO" id="GO:0045893">
    <property type="term" value="P:positive regulation of DNA-templated transcription"/>
    <property type="evidence" value="ECO:0007669"/>
    <property type="project" value="TreeGrafter"/>
</dbReference>
<dbReference type="GO" id="GO:0009755">
    <property type="term" value="P:hormone-mediated signaling pathway"/>
    <property type="evidence" value="ECO:0007669"/>
    <property type="project" value="TreeGrafter"/>
</dbReference>
<comment type="similarity">
    <text evidence="1">Belongs to the LOB domain-containing protein family.</text>
</comment>
<accession>A0A2I0VT39</accession>
<protein>
    <submittedName>
        <fullName evidence="4">LOB domain-containing protein 20</fullName>
    </submittedName>
</protein>
<dbReference type="PANTHER" id="PTHR31529:SF26">
    <property type="entry name" value="LOB DOMAIN-CONTAINING PROTEIN CRL1"/>
    <property type="match status" value="1"/>
</dbReference>
<dbReference type="PROSITE" id="PS50891">
    <property type="entry name" value="LOB"/>
    <property type="match status" value="1"/>
</dbReference>
<sequence length="247" mass="26931">MDRLSFNPNELCDRSRWIDYTMLPSANKQKAKPARARATAAGNSSSSVKAPCGACKFLRRKCVSGCVFAAHFGSEQGAPARFSAVHKVFGASNVSKLLKLVPPAHRHDAVVTVCYEAQARICDPVLGCVATILALHHQVLQLQSELSIVQSQLINSRLAAAEAFHHSQTQQQLMTVQPAYSNSSVSNNLNFSNFPSSGLDFCDSQSLELLQLSQTIDEDDGEEVEDSTDKHPEAFSDGIFQPKEQSH</sequence>
<proteinExistence type="inferred from homology"/>
<feature type="region of interest" description="Disordered" evidence="2">
    <location>
        <begin position="215"/>
        <end position="247"/>
    </location>
</feature>
<reference evidence="4 5" key="1">
    <citation type="journal article" date="2016" name="Sci. Rep.">
        <title>The Dendrobium catenatum Lindl. genome sequence provides insights into polysaccharide synthase, floral development and adaptive evolution.</title>
        <authorList>
            <person name="Zhang G.Q."/>
            <person name="Xu Q."/>
            <person name="Bian C."/>
            <person name="Tsai W.C."/>
            <person name="Yeh C.M."/>
            <person name="Liu K.W."/>
            <person name="Yoshida K."/>
            <person name="Zhang L.S."/>
            <person name="Chang S.B."/>
            <person name="Chen F."/>
            <person name="Shi Y."/>
            <person name="Su Y.Y."/>
            <person name="Zhang Y.Q."/>
            <person name="Chen L.J."/>
            <person name="Yin Y."/>
            <person name="Lin M."/>
            <person name="Huang H."/>
            <person name="Deng H."/>
            <person name="Wang Z.W."/>
            <person name="Zhu S.L."/>
            <person name="Zhao X."/>
            <person name="Deng C."/>
            <person name="Niu S.C."/>
            <person name="Huang J."/>
            <person name="Wang M."/>
            <person name="Liu G.H."/>
            <person name="Yang H.J."/>
            <person name="Xiao X.J."/>
            <person name="Hsiao Y.Y."/>
            <person name="Wu W.L."/>
            <person name="Chen Y.Y."/>
            <person name="Mitsuda N."/>
            <person name="Ohme-Takagi M."/>
            <person name="Luo Y.B."/>
            <person name="Van de Peer Y."/>
            <person name="Liu Z.J."/>
        </authorList>
    </citation>
    <scope>NUCLEOTIDE SEQUENCE [LARGE SCALE GENOMIC DNA]</scope>
    <source>
        <tissue evidence="4">The whole plant</tissue>
    </source>
</reference>
<evidence type="ECO:0000313" key="5">
    <source>
        <dbReference type="Proteomes" id="UP000233837"/>
    </source>
</evidence>
<dbReference type="AlphaFoldDB" id="A0A2I0VT39"/>
<evidence type="ECO:0000313" key="4">
    <source>
        <dbReference type="EMBL" id="PKU66585.1"/>
    </source>
</evidence>
<gene>
    <name evidence="4" type="primary">LBD20</name>
    <name evidence="4" type="ORF">MA16_Dca006913</name>
</gene>
<dbReference type="InterPro" id="IPR004883">
    <property type="entry name" value="LOB"/>
</dbReference>
<evidence type="ECO:0000256" key="2">
    <source>
        <dbReference type="SAM" id="MobiDB-lite"/>
    </source>
</evidence>
<evidence type="ECO:0000256" key="1">
    <source>
        <dbReference type="ARBA" id="ARBA00005474"/>
    </source>
</evidence>
<dbReference type="Pfam" id="PF03195">
    <property type="entry name" value="LOB"/>
    <property type="match status" value="1"/>
</dbReference>
<organism evidence="4 5">
    <name type="scientific">Dendrobium catenatum</name>
    <dbReference type="NCBI Taxonomy" id="906689"/>
    <lineage>
        <taxon>Eukaryota</taxon>
        <taxon>Viridiplantae</taxon>
        <taxon>Streptophyta</taxon>
        <taxon>Embryophyta</taxon>
        <taxon>Tracheophyta</taxon>
        <taxon>Spermatophyta</taxon>
        <taxon>Magnoliopsida</taxon>
        <taxon>Liliopsida</taxon>
        <taxon>Asparagales</taxon>
        <taxon>Orchidaceae</taxon>
        <taxon>Epidendroideae</taxon>
        <taxon>Malaxideae</taxon>
        <taxon>Dendrobiinae</taxon>
        <taxon>Dendrobium</taxon>
    </lineage>
</organism>
<evidence type="ECO:0000259" key="3">
    <source>
        <dbReference type="PROSITE" id="PS50891"/>
    </source>
</evidence>
<feature type="compositionally biased region" description="Acidic residues" evidence="2">
    <location>
        <begin position="216"/>
        <end position="226"/>
    </location>
</feature>
<feature type="domain" description="LOB" evidence="3">
    <location>
        <begin position="50"/>
        <end position="153"/>
    </location>
</feature>
<keyword evidence="5" id="KW-1185">Reference proteome</keyword>
<reference evidence="4 5" key="2">
    <citation type="journal article" date="2017" name="Nature">
        <title>The Apostasia genome and the evolution of orchids.</title>
        <authorList>
            <person name="Zhang G.Q."/>
            <person name="Liu K.W."/>
            <person name="Li Z."/>
            <person name="Lohaus R."/>
            <person name="Hsiao Y.Y."/>
            <person name="Niu S.C."/>
            <person name="Wang J.Y."/>
            <person name="Lin Y.C."/>
            <person name="Xu Q."/>
            <person name="Chen L.J."/>
            <person name="Yoshida K."/>
            <person name="Fujiwara S."/>
            <person name="Wang Z.W."/>
            <person name="Zhang Y.Q."/>
            <person name="Mitsuda N."/>
            <person name="Wang M."/>
            <person name="Liu G.H."/>
            <person name="Pecoraro L."/>
            <person name="Huang H.X."/>
            <person name="Xiao X.J."/>
            <person name="Lin M."/>
            <person name="Wu X.Y."/>
            <person name="Wu W.L."/>
            <person name="Chen Y.Y."/>
            <person name="Chang S.B."/>
            <person name="Sakamoto S."/>
            <person name="Ohme-Takagi M."/>
            <person name="Yagi M."/>
            <person name="Zeng S.J."/>
            <person name="Shen C.Y."/>
            <person name="Yeh C.M."/>
            <person name="Luo Y.B."/>
            <person name="Tsai W.C."/>
            <person name="Van de Peer Y."/>
            <person name="Liu Z.J."/>
        </authorList>
    </citation>
    <scope>NUCLEOTIDE SEQUENCE [LARGE SCALE GENOMIC DNA]</scope>
    <source>
        <tissue evidence="4">The whole plant</tissue>
    </source>
</reference>
<name>A0A2I0VT39_9ASPA</name>
<dbReference type="Proteomes" id="UP000233837">
    <property type="component" value="Unassembled WGS sequence"/>
</dbReference>
<dbReference type="EMBL" id="KZ503267">
    <property type="protein sequence ID" value="PKU66585.1"/>
    <property type="molecule type" value="Genomic_DNA"/>
</dbReference>
<dbReference type="PANTHER" id="PTHR31529">
    <property type="entry name" value="LOB DOMAIN CONTAINING PROTEIN"/>
    <property type="match status" value="1"/>
</dbReference>
<dbReference type="OrthoDB" id="1903788at2759"/>
<dbReference type="GO" id="GO:0005634">
    <property type="term" value="C:nucleus"/>
    <property type="evidence" value="ECO:0007669"/>
    <property type="project" value="TreeGrafter"/>
</dbReference>